<reference evidence="1" key="1">
    <citation type="journal article" date="2019" name="Environ. Microbiol.">
        <title>The global distribution and evolutionary history of the pT26-2 archaeal plasmid family.</title>
        <authorList>
            <person name="Badel C."/>
            <person name="Erauso G."/>
            <person name="Gomez A."/>
            <person name="Catchpole R."/>
            <person name="Gonnet M."/>
            <person name="Oberto J."/>
            <person name="Forterre P."/>
            <person name="Da Cunha V."/>
        </authorList>
    </citation>
    <scope>NUCLEOTIDE SEQUENCE</scope>
    <source>
        <strain evidence="1">GE2</strain>
        <plasmid evidence="1">pGE2</plasmid>
    </source>
</reference>
<accession>A0A5J6XTK7</accession>
<name>A0A5J6XTK7_PYRAY</name>
<organism evidence="1">
    <name type="scientific">Pyrococcus abyssi</name>
    <dbReference type="NCBI Taxonomy" id="29292"/>
    <lineage>
        <taxon>Archaea</taxon>
        <taxon>Methanobacteriati</taxon>
        <taxon>Methanobacteriota</taxon>
        <taxon>Thermococci</taxon>
        <taxon>Thermococcales</taxon>
        <taxon>Thermococcaceae</taxon>
        <taxon>Pyrococcus</taxon>
    </lineage>
</organism>
<evidence type="ECO:0000313" key="1">
    <source>
        <dbReference type="EMBL" id="QFN51317.1"/>
    </source>
</evidence>
<protein>
    <submittedName>
        <fullName evidence="1">Uncharacterized protein</fullName>
    </submittedName>
</protein>
<proteinExistence type="predicted"/>
<geneLocation type="plasmid" evidence="1">
    <name>pGE2</name>
</geneLocation>
<keyword evidence="1" id="KW-0614">Plasmid</keyword>
<dbReference type="AlphaFoldDB" id="A0A5J6XTK7"/>
<sequence length="54" mass="6275">MITRRLHGLHDPHVTACNRCNLTLKSSIFELKQSHGLFGYTNYTLKKHPLLKNQ</sequence>
<dbReference type="EMBL" id="MN477947">
    <property type="protein sequence ID" value="QFN51317.1"/>
    <property type="molecule type" value="Genomic_DNA"/>
</dbReference>